<dbReference type="RefSeq" id="WP_380857083.1">
    <property type="nucleotide sequence ID" value="NZ_JBHRXV010000003.1"/>
</dbReference>
<sequence length="274" mass="29634">MRIALVAPSCRITPEAVERVRALAAAHFAEVELVVHPQCFLSDGHFAGSDAARADAFVEMANDSRIDALWFARGGYGSNRALEGVLPRLGPAAKGKTYLGYSDAGFMLGALYAAGIGQPVHGPMPGDINRVGGEAAVLRSLAWLAKRDPASLETSLRDRRPAAAFNLTILSHLLGTPWAPDLSGHVLMLEEIGEYMYRIDRALFHVTSDPMIRRVAGLKLGRCSDIPENDPDFIRNDVQVAEEWCARAGIPWLGVADIGHDIDNKVVPFGKVAR</sequence>
<feature type="domain" description="LD-carboxypeptidase C-terminal" evidence="7">
    <location>
        <begin position="166"/>
        <end position="273"/>
    </location>
</feature>
<gene>
    <name evidence="8" type="ORF">ACFOMD_03800</name>
</gene>
<evidence type="ECO:0000256" key="2">
    <source>
        <dbReference type="ARBA" id="ARBA00022645"/>
    </source>
</evidence>
<evidence type="ECO:0000256" key="4">
    <source>
        <dbReference type="ARBA" id="ARBA00022801"/>
    </source>
</evidence>
<dbReference type="CDD" id="cd07025">
    <property type="entry name" value="Peptidase_S66"/>
    <property type="match status" value="1"/>
</dbReference>
<dbReference type="InterPro" id="IPR027461">
    <property type="entry name" value="Carboxypeptidase_A_C_sf"/>
</dbReference>
<evidence type="ECO:0000313" key="9">
    <source>
        <dbReference type="Proteomes" id="UP001595615"/>
    </source>
</evidence>
<dbReference type="SUPFAM" id="SSF52317">
    <property type="entry name" value="Class I glutamine amidotransferase-like"/>
    <property type="match status" value="1"/>
</dbReference>
<reference evidence="9" key="1">
    <citation type="journal article" date="2019" name="Int. J. Syst. Evol. Microbiol.">
        <title>The Global Catalogue of Microorganisms (GCM) 10K type strain sequencing project: providing services to taxonomists for standard genome sequencing and annotation.</title>
        <authorList>
            <consortium name="The Broad Institute Genomics Platform"/>
            <consortium name="The Broad Institute Genome Sequencing Center for Infectious Disease"/>
            <person name="Wu L."/>
            <person name="Ma J."/>
        </authorList>
    </citation>
    <scope>NUCLEOTIDE SEQUENCE [LARGE SCALE GENOMIC DNA]</scope>
    <source>
        <strain evidence="9">KCTC 42644</strain>
    </source>
</reference>
<keyword evidence="3" id="KW-0645">Protease</keyword>
<dbReference type="EMBL" id="JBHRXV010000003">
    <property type="protein sequence ID" value="MFC3711679.1"/>
    <property type="molecule type" value="Genomic_DNA"/>
</dbReference>
<evidence type="ECO:0000313" key="8">
    <source>
        <dbReference type="EMBL" id="MFC3711679.1"/>
    </source>
</evidence>
<accession>A0ABV7X6C1</accession>
<evidence type="ECO:0000256" key="5">
    <source>
        <dbReference type="ARBA" id="ARBA00022825"/>
    </source>
</evidence>
<evidence type="ECO:0000259" key="6">
    <source>
        <dbReference type="Pfam" id="PF02016"/>
    </source>
</evidence>
<organism evidence="8 9">
    <name type="scientific">Sphingoaurantiacus capsulatus</name>
    <dbReference type="NCBI Taxonomy" id="1771310"/>
    <lineage>
        <taxon>Bacteria</taxon>
        <taxon>Pseudomonadati</taxon>
        <taxon>Pseudomonadota</taxon>
        <taxon>Alphaproteobacteria</taxon>
        <taxon>Sphingomonadales</taxon>
        <taxon>Sphingosinicellaceae</taxon>
        <taxon>Sphingoaurantiacus</taxon>
    </lineage>
</organism>
<keyword evidence="5" id="KW-0720">Serine protease</keyword>
<evidence type="ECO:0000256" key="3">
    <source>
        <dbReference type="ARBA" id="ARBA00022670"/>
    </source>
</evidence>
<evidence type="ECO:0000256" key="1">
    <source>
        <dbReference type="ARBA" id="ARBA00010233"/>
    </source>
</evidence>
<name>A0ABV7X6C1_9SPHN</name>
<dbReference type="Proteomes" id="UP001595615">
    <property type="component" value="Unassembled WGS sequence"/>
</dbReference>
<proteinExistence type="inferred from homology"/>
<comment type="similarity">
    <text evidence="1">Belongs to the peptidase S66 family.</text>
</comment>
<keyword evidence="9" id="KW-1185">Reference proteome</keyword>
<dbReference type="SUPFAM" id="SSF141986">
    <property type="entry name" value="LD-carboxypeptidase A C-terminal domain-like"/>
    <property type="match status" value="1"/>
</dbReference>
<dbReference type="Gene3D" id="3.40.50.10740">
    <property type="entry name" value="Class I glutamine amidotransferase-like"/>
    <property type="match status" value="1"/>
</dbReference>
<feature type="domain" description="LD-carboxypeptidase N-terminal" evidence="6">
    <location>
        <begin position="3"/>
        <end position="117"/>
    </location>
</feature>
<protein>
    <submittedName>
        <fullName evidence="8">LD-carboxypeptidase</fullName>
    </submittedName>
</protein>
<dbReference type="PANTHER" id="PTHR30237:SF2">
    <property type="entry name" value="MUREIN TETRAPEPTIDE CARBOXYPEPTIDASE"/>
    <property type="match status" value="1"/>
</dbReference>
<evidence type="ECO:0000259" key="7">
    <source>
        <dbReference type="Pfam" id="PF17676"/>
    </source>
</evidence>
<dbReference type="Gene3D" id="3.50.30.60">
    <property type="entry name" value="LD-carboxypeptidase A C-terminal domain-like"/>
    <property type="match status" value="1"/>
</dbReference>
<dbReference type="InterPro" id="IPR040449">
    <property type="entry name" value="Peptidase_S66_N"/>
</dbReference>
<dbReference type="InterPro" id="IPR003507">
    <property type="entry name" value="S66_fam"/>
</dbReference>
<dbReference type="InterPro" id="IPR029062">
    <property type="entry name" value="Class_I_gatase-like"/>
</dbReference>
<dbReference type="Pfam" id="PF17676">
    <property type="entry name" value="Peptidase_S66C"/>
    <property type="match status" value="1"/>
</dbReference>
<dbReference type="InterPro" id="IPR040921">
    <property type="entry name" value="Peptidase_S66C"/>
</dbReference>
<dbReference type="Pfam" id="PF02016">
    <property type="entry name" value="Peptidase_S66"/>
    <property type="match status" value="1"/>
</dbReference>
<dbReference type="PANTHER" id="PTHR30237">
    <property type="entry name" value="MURAMOYLTETRAPEPTIDE CARBOXYPEPTIDASE"/>
    <property type="match status" value="1"/>
</dbReference>
<keyword evidence="4" id="KW-0378">Hydrolase</keyword>
<dbReference type="InterPro" id="IPR027478">
    <property type="entry name" value="LdcA_N"/>
</dbReference>
<keyword evidence="2" id="KW-0121">Carboxypeptidase</keyword>
<comment type="caution">
    <text evidence="8">The sequence shown here is derived from an EMBL/GenBank/DDBJ whole genome shotgun (WGS) entry which is preliminary data.</text>
</comment>